<dbReference type="Pfam" id="PF00239">
    <property type="entry name" value="Resolvase"/>
    <property type="match status" value="1"/>
</dbReference>
<name>A0A3E5GP97_9FIRM</name>
<evidence type="ECO:0000313" key="4">
    <source>
        <dbReference type="Proteomes" id="UP000261055"/>
    </source>
</evidence>
<dbReference type="CDD" id="cd00338">
    <property type="entry name" value="Ser_Recombinase"/>
    <property type="match status" value="1"/>
</dbReference>
<proteinExistence type="predicted"/>
<dbReference type="PROSITE" id="PS51737">
    <property type="entry name" value="RECOMBINASE_DNA_BIND"/>
    <property type="match status" value="1"/>
</dbReference>
<dbReference type="InterPro" id="IPR025827">
    <property type="entry name" value="Zn_ribbon_recom_dom"/>
</dbReference>
<evidence type="ECO:0000259" key="1">
    <source>
        <dbReference type="PROSITE" id="PS51736"/>
    </source>
</evidence>
<keyword evidence="4" id="KW-1185">Reference proteome</keyword>
<dbReference type="InterPro" id="IPR036162">
    <property type="entry name" value="Resolvase-like_N_sf"/>
</dbReference>
<dbReference type="InterPro" id="IPR006119">
    <property type="entry name" value="Resolv_N"/>
</dbReference>
<gene>
    <name evidence="3" type="ORF">DXB12_14230</name>
</gene>
<reference evidence="3 4" key="1">
    <citation type="submission" date="2018-08" db="EMBL/GenBank/DDBJ databases">
        <title>A genome reference for cultivated species of the human gut microbiota.</title>
        <authorList>
            <person name="Zou Y."/>
            <person name="Xue W."/>
            <person name="Luo G."/>
        </authorList>
    </citation>
    <scope>NUCLEOTIDE SEQUENCE [LARGE SCALE GENOMIC DNA]</scope>
    <source>
        <strain evidence="3 4">OM02-12</strain>
    </source>
</reference>
<dbReference type="Gene3D" id="3.90.1750.20">
    <property type="entry name" value="Putative Large Serine Recombinase, Chain B, Domain 2"/>
    <property type="match status" value="1"/>
</dbReference>
<dbReference type="Pfam" id="PF13408">
    <property type="entry name" value="Zn_ribbon_recom"/>
    <property type="match status" value="1"/>
</dbReference>
<feature type="domain" description="Recombinase" evidence="2">
    <location>
        <begin position="173"/>
        <end position="297"/>
    </location>
</feature>
<comment type="caution">
    <text evidence="3">The sequence shown here is derived from an EMBL/GenBank/DDBJ whole genome shotgun (WGS) entry which is preliminary data.</text>
</comment>
<dbReference type="AlphaFoldDB" id="A0A3E5GP97"/>
<dbReference type="SMART" id="SM00857">
    <property type="entry name" value="Resolvase"/>
    <property type="match status" value="1"/>
</dbReference>
<dbReference type="Pfam" id="PF07508">
    <property type="entry name" value="Recombinase"/>
    <property type="match status" value="1"/>
</dbReference>
<dbReference type="GO" id="GO:0000150">
    <property type="term" value="F:DNA strand exchange activity"/>
    <property type="evidence" value="ECO:0007669"/>
    <property type="project" value="InterPro"/>
</dbReference>
<dbReference type="PANTHER" id="PTHR30461">
    <property type="entry name" value="DNA-INVERTASE FROM LAMBDOID PROPHAGE"/>
    <property type="match status" value="1"/>
</dbReference>
<dbReference type="InterPro" id="IPR038109">
    <property type="entry name" value="DNA_bind_recomb_sf"/>
</dbReference>
<evidence type="ECO:0000259" key="2">
    <source>
        <dbReference type="PROSITE" id="PS51737"/>
    </source>
</evidence>
<dbReference type="PANTHER" id="PTHR30461:SF23">
    <property type="entry name" value="DNA RECOMBINASE-RELATED"/>
    <property type="match status" value="1"/>
</dbReference>
<sequence>MKLRKIEPLKPKQKKLRVCAYARVSTDSLKQGESFENQVSTYERVIKSNPEYEFVSVYADQGMTGRSENRPEFQRMIADCKAGKIDLIITKSISRFARNTTTVLKYTRELKEIGVGVLFEENNINTLSSEGELMMTVLASFAQEESRSISENNKWTLKKKFERGEGMVNTARFMGYDKDETGDLVINKEEAKVVRLIFKMYLSGIGCHRIAKALNEEGAPTIAESSWHASTIKGMLTNEKYKGDFHIQKTYIPEGTHQSVKNNGQVQSYYVTEDHPAIISAEEWQQVQELMEYHRKQRNIGKGEKYQKRYPMSGMLVCPYCGKSLRRRYVYNRKVEWLCATYIHKGKEACKGIRIRDTELTGLSFSEPMVVEEVMINGEKHYGYTSKRAYDAGERAADRIEKESSSVLPRVNGPRRTVIKL</sequence>
<accession>A0A3E5GP97</accession>
<evidence type="ECO:0000313" key="3">
    <source>
        <dbReference type="EMBL" id="RGO47464.1"/>
    </source>
</evidence>
<dbReference type="Gene3D" id="3.40.50.1390">
    <property type="entry name" value="Resolvase, N-terminal catalytic domain"/>
    <property type="match status" value="1"/>
</dbReference>
<dbReference type="InterPro" id="IPR050639">
    <property type="entry name" value="SSR_resolvase"/>
</dbReference>
<dbReference type="SUPFAM" id="SSF53041">
    <property type="entry name" value="Resolvase-like"/>
    <property type="match status" value="1"/>
</dbReference>
<dbReference type="PROSITE" id="PS51736">
    <property type="entry name" value="RECOMBINASES_3"/>
    <property type="match status" value="1"/>
</dbReference>
<feature type="domain" description="Resolvase/invertase-type recombinase catalytic" evidence="1">
    <location>
        <begin position="17"/>
        <end position="166"/>
    </location>
</feature>
<dbReference type="RefSeq" id="WP_117614128.1">
    <property type="nucleotide sequence ID" value="NZ_QSVQ01000021.1"/>
</dbReference>
<dbReference type="EMBL" id="QSVQ01000021">
    <property type="protein sequence ID" value="RGO47464.1"/>
    <property type="molecule type" value="Genomic_DNA"/>
</dbReference>
<dbReference type="GO" id="GO:0003677">
    <property type="term" value="F:DNA binding"/>
    <property type="evidence" value="ECO:0007669"/>
    <property type="project" value="InterPro"/>
</dbReference>
<protein>
    <submittedName>
        <fullName evidence="3">Recombinase family protein</fullName>
    </submittedName>
</protein>
<organism evidence="3 4">
    <name type="scientific">Dorea formicigenerans</name>
    <dbReference type="NCBI Taxonomy" id="39486"/>
    <lineage>
        <taxon>Bacteria</taxon>
        <taxon>Bacillati</taxon>
        <taxon>Bacillota</taxon>
        <taxon>Clostridia</taxon>
        <taxon>Lachnospirales</taxon>
        <taxon>Lachnospiraceae</taxon>
        <taxon>Dorea</taxon>
    </lineage>
</organism>
<dbReference type="Proteomes" id="UP000261055">
    <property type="component" value="Unassembled WGS sequence"/>
</dbReference>
<dbReference type="InterPro" id="IPR011109">
    <property type="entry name" value="DNA_bind_recombinase_dom"/>
</dbReference>